<name>A0A9P4VV21_9PEZI</name>
<evidence type="ECO:0000313" key="1">
    <source>
        <dbReference type="EMBL" id="KAF2841184.1"/>
    </source>
</evidence>
<dbReference type="EMBL" id="MU006091">
    <property type="protein sequence ID" value="KAF2841184.1"/>
    <property type="molecule type" value="Genomic_DNA"/>
</dbReference>
<organism evidence="1 2">
    <name type="scientific">Patellaria atrata CBS 101060</name>
    <dbReference type="NCBI Taxonomy" id="1346257"/>
    <lineage>
        <taxon>Eukaryota</taxon>
        <taxon>Fungi</taxon>
        <taxon>Dikarya</taxon>
        <taxon>Ascomycota</taxon>
        <taxon>Pezizomycotina</taxon>
        <taxon>Dothideomycetes</taxon>
        <taxon>Dothideomycetes incertae sedis</taxon>
        <taxon>Patellariales</taxon>
        <taxon>Patellariaceae</taxon>
        <taxon>Patellaria</taxon>
    </lineage>
</organism>
<proteinExistence type="predicted"/>
<dbReference type="Proteomes" id="UP000799429">
    <property type="component" value="Unassembled WGS sequence"/>
</dbReference>
<sequence>MASPQPPSTRPTDPDESTSLIDTLPIELRREIVTYLLPAELLYSGNEYHQRQRMYPAILRVSQRWHRISTSYLYGTLTPVFVTVCGKSLDGRFRAFDIPCWEVHAPTSIEYHQFEIQIRTPEYLEDPRLLPKSQFVFFAKDMPQFILWLRYLDRRYCRRPSGFSFDFLIRRTIHGVPKIAKQRGVFNPFTEICNPHQTFMFRGAFDLSLVKELSASMRGAVNVEDVAGSLSLPSVREVTDPDEDWDYVSLLRTLLALGNELDSKGQDTRACLLYVCITSVEINTWSNGHWDDLHNPPGTQIGNAAFPIRIAARYNIILYKVRHHLRINSDGLMNVAGSAFSATVRDILTRKNLAKMWYFDGLVSIHQRGQPADAFLSLEEAENVCRGTDEELSSDLVDQIVYAKSLVAQMITGPVGGWIQFSWGILDPSERLETFRAYCSGQIERMIALALEESMEI</sequence>
<dbReference type="AlphaFoldDB" id="A0A9P4VV21"/>
<comment type="caution">
    <text evidence="1">The sequence shown here is derived from an EMBL/GenBank/DDBJ whole genome shotgun (WGS) entry which is preliminary data.</text>
</comment>
<evidence type="ECO:0000313" key="2">
    <source>
        <dbReference type="Proteomes" id="UP000799429"/>
    </source>
</evidence>
<protein>
    <submittedName>
        <fullName evidence="1">Uncharacterized protein</fullName>
    </submittedName>
</protein>
<keyword evidence="2" id="KW-1185">Reference proteome</keyword>
<accession>A0A9P4VV21</accession>
<gene>
    <name evidence="1" type="ORF">M501DRAFT_1013999</name>
</gene>
<reference evidence="1" key="1">
    <citation type="journal article" date="2020" name="Stud. Mycol.">
        <title>101 Dothideomycetes genomes: a test case for predicting lifestyles and emergence of pathogens.</title>
        <authorList>
            <person name="Haridas S."/>
            <person name="Albert R."/>
            <person name="Binder M."/>
            <person name="Bloem J."/>
            <person name="Labutti K."/>
            <person name="Salamov A."/>
            <person name="Andreopoulos B."/>
            <person name="Baker S."/>
            <person name="Barry K."/>
            <person name="Bills G."/>
            <person name="Bluhm B."/>
            <person name="Cannon C."/>
            <person name="Castanera R."/>
            <person name="Culley D."/>
            <person name="Daum C."/>
            <person name="Ezra D."/>
            <person name="Gonzalez J."/>
            <person name="Henrissat B."/>
            <person name="Kuo A."/>
            <person name="Liang C."/>
            <person name="Lipzen A."/>
            <person name="Lutzoni F."/>
            <person name="Magnuson J."/>
            <person name="Mondo S."/>
            <person name="Nolan M."/>
            <person name="Ohm R."/>
            <person name="Pangilinan J."/>
            <person name="Park H.-J."/>
            <person name="Ramirez L."/>
            <person name="Alfaro M."/>
            <person name="Sun H."/>
            <person name="Tritt A."/>
            <person name="Yoshinaga Y."/>
            <person name="Zwiers L.-H."/>
            <person name="Turgeon B."/>
            <person name="Goodwin S."/>
            <person name="Spatafora J."/>
            <person name="Crous P."/>
            <person name="Grigoriev I."/>
        </authorList>
    </citation>
    <scope>NUCLEOTIDE SEQUENCE</scope>
    <source>
        <strain evidence="1">CBS 101060</strain>
    </source>
</reference>